<proteinExistence type="predicted"/>
<keyword evidence="1" id="KW-0732">Signal</keyword>
<organism evidence="2 3">
    <name type="scientific">Pristionchus entomophagus</name>
    <dbReference type="NCBI Taxonomy" id="358040"/>
    <lineage>
        <taxon>Eukaryota</taxon>
        <taxon>Metazoa</taxon>
        <taxon>Ecdysozoa</taxon>
        <taxon>Nematoda</taxon>
        <taxon>Chromadorea</taxon>
        <taxon>Rhabditida</taxon>
        <taxon>Rhabditina</taxon>
        <taxon>Diplogasteromorpha</taxon>
        <taxon>Diplogasteroidea</taxon>
        <taxon>Neodiplogasteridae</taxon>
        <taxon>Pristionchus</taxon>
    </lineage>
</organism>
<gene>
    <name evidence="2" type="ORF">PENTCL1PPCAC_17655</name>
</gene>
<dbReference type="AlphaFoldDB" id="A0AAV5TM15"/>
<dbReference type="EMBL" id="BTSX01000004">
    <property type="protein sequence ID" value="GMS95480.1"/>
    <property type="molecule type" value="Genomic_DNA"/>
</dbReference>
<evidence type="ECO:0000313" key="2">
    <source>
        <dbReference type="EMBL" id="GMS95480.1"/>
    </source>
</evidence>
<evidence type="ECO:0008006" key="4">
    <source>
        <dbReference type="Google" id="ProtNLM"/>
    </source>
</evidence>
<feature type="non-terminal residue" evidence="2">
    <location>
        <position position="121"/>
    </location>
</feature>
<feature type="signal peptide" evidence="1">
    <location>
        <begin position="1"/>
        <end position="17"/>
    </location>
</feature>
<dbReference type="Proteomes" id="UP001432027">
    <property type="component" value="Unassembled WGS sequence"/>
</dbReference>
<comment type="caution">
    <text evidence="2">The sequence shown here is derived from an EMBL/GenBank/DDBJ whole genome shotgun (WGS) entry which is preliminary data.</text>
</comment>
<sequence>MCLVLHFLLLPPPPLFIDFPGAVFSSSTSSSSLLVDDDCGGSCDCTLTRDSTQWTLQSSILPICPFVVLLWRGRRWWLCLRFLNWRRNEWMPSSSSIHHGIVLLFFFRWLGIILTSDRFVR</sequence>
<protein>
    <recommendedName>
        <fullName evidence="4">Secreted peptide</fullName>
    </recommendedName>
</protein>
<keyword evidence="3" id="KW-1185">Reference proteome</keyword>
<reference evidence="2" key="1">
    <citation type="submission" date="2023-10" db="EMBL/GenBank/DDBJ databases">
        <title>Genome assembly of Pristionchus species.</title>
        <authorList>
            <person name="Yoshida K."/>
            <person name="Sommer R.J."/>
        </authorList>
    </citation>
    <scope>NUCLEOTIDE SEQUENCE</scope>
    <source>
        <strain evidence="2">RS0144</strain>
    </source>
</reference>
<name>A0AAV5TM15_9BILA</name>
<evidence type="ECO:0000313" key="3">
    <source>
        <dbReference type="Proteomes" id="UP001432027"/>
    </source>
</evidence>
<accession>A0AAV5TM15</accession>
<feature type="chain" id="PRO_5044022917" description="Secreted peptide" evidence="1">
    <location>
        <begin position="18"/>
        <end position="121"/>
    </location>
</feature>
<evidence type="ECO:0000256" key="1">
    <source>
        <dbReference type="SAM" id="SignalP"/>
    </source>
</evidence>